<keyword evidence="2" id="KW-1185">Reference proteome</keyword>
<evidence type="ECO:0000313" key="1">
    <source>
        <dbReference type="EMBL" id="KAF3076562.1"/>
    </source>
</evidence>
<comment type="caution">
    <text evidence="1">The sequence shown here is derived from an EMBL/GenBank/DDBJ whole genome shotgun (WGS) entry which is preliminary data.</text>
</comment>
<dbReference type="AlphaFoldDB" id="A0A9P5CJ12"/>
<reference evidence="1 2" key="1">
    <citation type="submission" date="2018-06" db="EMBL/GenBank/DDBJ databases">
        <title>Genome analysis of cellulolytic fungus Trichoderma lentiforme CFAM-422.</title>
        <authorList>
            <person name="Steindorff A.S."/>
            <person name="Formighieri E.F."/>
            <person name="Midorikawa G.E.O."/>
            <person name="Tamietti M.S."/>
            <person name="Ramos E.Z."/>
            <person name="Silva A.S."/>
            <person name="Bon E.P.S."/>
            <person name="Mendes T.D."/>
            <person name="Damaso M.C.T."/>
            <person name="Favaro L.C.L."/>
        </authorList>
    </citation>
    <scope>NUCLEOTIDE SEQUENCE [LARGE SCALE GENOMIC DNA]</scope>
    <source>
        <strain evidence="1 2">CFAM-422</strain>
    </source>
</reference>
<gene>
    <name evidence="1" type="ORF">CFAM422_001104</name>
</gene>
<dbReference type="EMBL" id="QLNT01000002">
    <property type="protein sequence ID" value="KAF3076562.1"/>
    <property type="molecule type" value="Genomic_DNA"/>
</dbReference>
<organism evidence="1 2">
    <name type="scientific">Trichoderma lentiforme</name>
    <dbReference type="NCBI Taxonomy" id="1567552"/>
    <lineage>
        <taxon>Eukaryota</taxon>
        <taxon>Fungi</taxon>
        <taxon>Dikarya</taxon>
        <taxon>Ascomycota</taxon>
        <taxon>Pezizomycotina</taxon>
        <taxon>Sordariomycetes</taxon>
        <taxon>Hypocreomycetidae</taxon>
        <taxon>Hypocreales</taxon>
        <taxon>Hypocreaceae</taxon>
        <taxon>Trichoderma</taxon>
    </lineage>
</organism>
<proteinExistence type="predicted"/>
<protein>
    <submittedName>
        <fullName evidence="1">Uncharacterized protein</fullName>
    </submittedName>
</protein>
<sequence length="138" mass="15013">MTGGGKFVAGLGQKQTPESVKYIQLAWLDHWHAGYLAFWRPISTGSAQTDQIKVEYLHSIQLDITHTSRLERAADGCSIPLPGQAADHSTPAAQPANGSATVHYNYGYQLLYGPSALNIDVYGSDRIIQFDPIVLAVD</sequence>
<name>A0A9P5CJ12_9HYPO</name>
<dbReference type="Proteomes" id="UP000801864">
    <property type="component" value="Unassembled WGS sequence"/>
</dbReference>
<evidence type="ECO:0000313" key="2">
    <source>
        <dbReference type="Proteomes" id="UP000801864"/>
    </source>
</evidence>
<accession>A0A9P5CJ12</accession>